<name>A0AA86NQL8_9EUKA</name>
<reference evidence="2" key="1">
    <citation type="submission" date="2023-06" db="EMBL/GenBank/DDBJ databases">
        <authorList>
            <person name="Kurt Z."/>
        </authorList>
    </citation>
    <scope>NUCLEOTIDE SEQUENCE</scope>
</reference>
<dbReference type="EMBL" id="CATOUU010000288">
    <property type="protein sequence ID" value="CAI9923613.1"/>
    <property type="molecule type" value="Genomic_DNA"/>
</dbReference>
<dbReference type="EMBL" id="CAXDID020000465">
    <property type="protein sequence ID" value="CAL6094308.1"/>
    <property type="molecule type" value="Genomic_DNA"/>
</dbReference>
<dbReference type="Proteomes" id="UP001642409">
    <property type="component" value="Unassembled WGS sequence"/>
</dbReference>
<protein>
    <submittedName>
        <fullName evidence="3">Hypothetical_protein</fullName>
    </submittedName>
</protein>
<sequence length="952" mass="114072">MSDDLIRLKVNALLQKEYEKIIQSRHNQQNENVLNNFETEFKQLNENDKKFILEYRKIHPKLTPAQCIVHIMKSGFRGRENLKEDVLQFITHINENPIILSNQQQQKEQNQNQTDEQYVTKYIERHQNIPIAQAIQNLLHTYFKGRFVISEQTLDFLQSKLQQSGNPLTQSDEADRQDQNFASFTQIYTDTLQKLKKWDQNPKELCNIISKLTKNMKPKFWSLVEQHEKYNSTDIQSTPLEYFDNTYKLANKSQIKPKEQSEQTCVRTLKLQQIVSQTNYNQHTELYKSGLQYIYSQSYVDKTPKELRDEINKLNIEHQKLFWGYIQTNSQPKRPISFLKFYFSNIYCAPTYSDKINDQDKEYIINYVVKNNTLRVIQLTEELMNNYFKSRDILQRAVYNYVEKIKKRKEVQNLILTQNNIKRYNQIQDTSISNSNSEQSQYVDNDMNEQSTNVKSTTSLRYNQIQDNGNSEQSQNTTVDLSWLKKNQDKLTFAKSTQVYKNSLEIILQKDCSQKTPKELCECINKLEADLLKQFWSYVVSNFTPQKTLQHLRTYYKRSYECVLYSDKLNDEDRTVIHQYIDKSNTQTTTQQVNYLLKTHFKKRDIFPQAIQQYIINQKAYSKNIKVKQLKIQNIPNPQDDIHIINPQNYSYLKQKHSLKDFYSAYYKQSLSNVLAQDCSEMQDPEIFKTVQNLNEDQSEQFWNHLQSIVIPEKTVKDLKYYFSLRYQVVMYSECLNQNDRTYIKNLIREQSQMTRKELLEYIMEKQFKNRNIYGEQVKQYLDNQYCIYYRQWLNNDTNMSSQDMLGNDTTIKAQLQDLSKQDFNTKLYQLGLEKISGQNYCKSTPIQIVQEINKLNPIQQKIFWGFVQSYDQQKTQSVQKYFRTTYSKIIYSDNINDVDRQYILKYIADNKELPLKKQLEWLVENYFVFRDVFPQQIYRYIQEQNKKLFKK</sequence>
<evidence type="ECO:0000256" key="1">
    <source>
        <dbReference type="SAM" id="Coils"/>
    </source>
</evidence>
<proteinExistence type="predicted"/>
<accession>A0AA86NQL8</accession>
<dbReference type="AlphaFoldDB" id="A0AA86NQL8"/>
<evidence type="ECO:0000313" key="4">
    <source>
        <dbReference type="Proteomes" id="UP001642409"/>
    </source>
</evidence>
<keyword evidence="4" id="KW-1185">Reference proteome</keyword>
<evidence type="ECO:0000313" key="2">
    <source>
        <dbReference type="EMBL" id="CAI9923613.1"/>
    </source>
</evidence>
<feature type="coiled-coil region" evidence="1">
    <location>
        <begin position="11"/>
        <end position="47"/>
    </location>
</feature>
<keyword evidence="1" id="KW-0175">Coiled coil</keyword>
<organism evidence="2">
    <name type="scientific">Hexamita inflata</name>
    <dbReference type="NCBI Taxonomy" id="28002"/>
    <lineage>
        <taxon>Eukaryota</taxon>
        <taxon>Metamonada</taxon>
        <taxon>Diplomonadida</taxon>
        <taxon>Hexamitidae</taxon>
        <taxon>Hexamitinae</taxon>
        <taxon>Hexamita</taxon>
    </lineage>
</organism>
<comment type="caution">
    <text evidence="2">The sequence shown here is derived from an EMBL/GenBank/DDBJ whole genome shotgun (WGS) entry which is preliminary data.</text>
</comment>
<evidence type="ECO:0000313" key="3">
    <source>
        <dbReference type="EMBL" id="CAL6094308.1"/>
    </source>
</evidence>
<reference evidence="3 4" key="2">
    <citation type="submission" date="2024-07" db="EMBL/GenBank/DDBJ databases">
        <authorList>
            <person name="Akdeniz Z."/>
        </authorList>
    </citation>
    <scope>NUCLEOTIDE SEQUENCE [LARGE SCALE GENOMIC DNA]</scope>
</reference>
<gene>
    <name evidence="2" type="ORF">HINF_LOCUS11258</name>
    <name evidence="3" type="ORF">HINF_LOCUS67407</name>
</gene>